<proteinExistence type="predicted"/>
<dbReference type="EMBL" id="FWYF01000001">
    <property type="protein sequence ID" value="SMD31791.1"/>
    <property type="molecule type" value="Genomic_DNA"/>
</dbReference>
<dbReference type="Proteomes" id="UP000192472">
    <property type="component" value="Unassembled WGS sequence"/>
</dbReference>
<organism evidence="1 2">
    <name type="scientific">Reichenbachiella faecimaris</name>
    <dbReference type="NCBI Taxonomy" id="692418"/>
    <lineage>
        <taxon>Bacteria</taxon>
        <taxon>Pseudomonadati</taxon>
        <taxon>Bacteroidota</taxon>
        <taxon>Cytophagia</taxon>
        <taxon>Cytophagales</taxon>
        <taxon>Reichenbachiellaceae</taxon>
        <taxon>Reichenbachiella</taxon>
    </lineage>
</organism>
<dbReference type="STRING" id="692418.SAMN04488029_0128"/>
<dbReference type="AlphaFoldDB" id="A0A1W2G5C4"/>
<dbReference type="OrthoDB" id="1343312at2"/>
<evidence type="ECO:0000313" key="1">
    <source>
        <dbReference type="EMBL" id="SMD31791.1"/>
    </source>
</evidence>
<gene>
    <name evidence="1" type="ORF">SAMN04488029_0128</name>
</gene>
<sequence length="192" mass="21622">MALNIKINLGDCYELEDVSNDLSSSKFVTTLSDDSEVEIGVLIGNTSHTLLTEVYNLAFGPVDKNNAINDTAKLTHKDHSKTFSTIVLASLTFLSANPDKYLGIDGSNNARAYLYFRIIQNNYDQLSQYFEISGVNYYVRILRKTKDTDSSHPVDSNDMEAIPRPIQKGEKISSDKMYNYFIFKLKEGVQLP</sequence>
<reference evidence="1 2" key="1">
    <citation type="submission" date="2017-04" db="EMBL/GenBank/DDBJ databases">
        <authorList>
            <person name="Afonso C.L."/>
            <person name="Miller P.J."/>
            <person name="Scott M.A."/>
            <person name="Spackman E."/>
            <person name="Goraichik I."/>
            <person name="Dimitrov K.M."/>
            <person name="Suarez D.L."/>
            <person name="Swayne D.E."/>
        </authorList>
    </citation>
    <scope>NUCLEOTIDE SEQUENCE [LARGE SCALE GENOMIC DNA]</scope>
    <source>
        <strain evidence="1 2">DSM 26133</strain>
    </source>
</reference>
<dbReference type="RefSeq" id="WP_084370491.1">
    <property type="nucleotide sequence ID" value="NZ_FWYF01000001.1"/>
</dbReference>
<keyword evidence="2" id="KW-1185">Reference proteome</keyword>
<name>A0A1W2G5C4_REIFA</name>
<accession>A0A1W2G5C4</accession>
<protein>
    <submittedName>
        <fullName evidence="1">Uncharacterized protein</fullName>
    </submittedName>
</protein>
<dbReference type="InterPro" id="IPR053865">
    <property type="entry name" value="DUF6934"/>
</dbReference>
<evidence type="ECO:0000313" key="2">
    <source>
        <dbReference type="Proteomes" id="UP000192472"/>
    </source>
</evidence>
<dbReference type="Pfam" id="PF22028">
    <property type="entry name" value="DUF6934"/>
    <property type="match status" value="1"/>
</dbReference>